<dbReference type="EMBL" id="VMNH01000010">
    <property type="protein sequence ID" value="TVO74924.1"/>
    <property type="molecule type" value="Genomic_DNA"/>
</dbReference>
<dbReference type="AlphaFoldDB" id="A0A557SBZ8"/>
<accession>A0A557SBZ8</accession>
<keyword evidence="2" id="KW-1277">Toxin-antitoxin system</keyword>
<evidence type="ECO:0000313" key="4">
    <source>
        <dbReference type="Proteomes" id="UP000316649"/>
    </source>
</evidence>
<dbReference type="OrthoDB" id="9798046at2"/>
<reference evidence="3 4" key="1">
    <citation type="submission" date="2019-07" db="EMBL/GenBank/DDBJ databases">
        <title>The pathways for chlorine oxyanion respiration interact through the shared metabolite chlorate.</title>
        <authorList>
            <person name="Barnum T.P."/>
            <person name="Cheng Y."/>
            <person name="Hill K.A."/>
            <person name="Lucas L.N."/>
            <person name="Carlson H.K."/>
            <person name="Coates J.D."/>
        </authorList>
    </citation>
    <scope>NUCLEOTIDE SEQUENCE [LARGE SCALE GENOMIC DNA]</scope>
    <source>
        <strain evidence="3 4">BK-1</strain>
    </source>
</reference>
<dbReference type="InterPro" id="IPR051803">
    <property type="entry name" value="TA_system_RelE-like_toxin"/>
</dbReference>
<organism evidence="3 4">
    <name type="scientific">Sedimenticola selenatireducens</name>
    <dbReference type="NCBI Taxonomy" id="191960"/>
    <lineage>
        <taxon>Bacteria</taxon>
        <taxon>Pseudomonadati</taxon>
        <taxon>Pseudomonadota</taxon>
        <taxon>Gammaproteobacteria</taxon>
        <taxon>Chromatiales</taxon>
        <taxon>Sedimenticolaceae</taxon>
        <taxon>Sedimenticola</taxon>
    </lineage>
</organism>
<comment type="caution">
    <text evidence="3">The sequence shown here is derived from an EMBL/GenBank/DDBJ whole genome shotgun (WGS) entry which is preliminary data.</text>
</comment>
<evidence type="ECO:0000256" key="1">
    <source>
        <dbReference type="ARBA" id="ARBA00006226"/>
    </source>
</evidence>
<keyword evidence="4" id="KW-1185">Reference proteome</keyword>
<dbReference type="InterPro" id="IPR007712">
    <property type="entry name" value="RelE/ParE_toxin"/>
</dbReference>
<dbReference type="Gene3D" id="3.30.2310.20">
    <property type="entry name" value="RelE-like"/>
    <property type="match status" value="1"/>
</dbReference>
<comment type="similarity">
    <text evidence="1">Belongs to the RelE toxin family.</text>
</comment>
<dbReference type="RefSeq" id="WP_144359010.1">
    <property type="nucleotide sequence ID" value="NZ_VMNH01000010.1"/>
</dbReference>
<gene>
    <name evidence="3" type="ORF">FHP88_10570</name>
</gene>
<evidence type="ECO:0000256" key="2">
    <source>
        <dbReference type="ARBA" id="ARBA00022649"/>
    </source>
</evidence>
<name>A0A557SBZ8_9GAMM</name>
<evidence type="ECO:0000313" key="3">
    <source>
        <dbReference type="EMBL" id="TVO74924.1"/>
    </source>
</evidence>
<dbReference type="InterPro" id="IPR035093">
    <property type="entry name" value="RelE/ParE_toxin_dom_sf"/>
</dbReference>
<dbReference type="PANTHER" id="PTHR33755:SF5">
    <property type="entry name" value="TYPE II TOXIN-ANTITOXIN SYSTEM RELE_PARE FAMILY TOXIN"/>
    <property type="match status" value="1"/>
</dbReference>
<dbReference type="Pfam" id="PF05016">
    <property type="entry name" value="ParE_toxin"/>
    <property type="match status" value="1"/>
</dbReference>
<proteinExistence type="inferred from homology"/>
<sequence length="99" mass="11598">MKILITKSAFSDFEAIKEYYLEEGVPDIGNEFVVAIIEHIQTLEQHPDIGRPVPEFNNSKIRELIHAPFRVVYLREISTIHVVRIWRSERILVLPDEKT</sequence>
<dbReference type="PANTHER" id="PTHR33755">
    <property type="entry name" value="TOXIN PARE1-RELATED"/>
    <property type="match status" value="1"/>
</dbReference>
<dbReference type="Proteomes" id="UP000316649">
    <property type="component" value="Unassembled WGS sequence"/>
</dbReference>
<protein>
    <submittedName>
        <fullName evidence="3">Type II toxin-antitoxin system RelE/ParE family toxin</fullName>
    </submittedName>
</protein>